<dbReference type="RefSeq" id="WP_214418837.1">
    <property type="nucleotide sequence ID" value="NZ_CP075546.1"/>
</dbReference>
<dbReference type="EMBL" id="CP075546">
    <property type="protein sequence ID" value="QVV88020.1"/>
    <property type="molecule type" value="Genomic_DNA"/>
</dbReference>
<dbReference type="Proteomes" id="UP000680656">
    <property type="component" value="Chromosome"/>
</dbReference>
<dbReference type="InterPro" id="IPR018445">
    <property type="entry name" value="Put_Phosphate_transp_reg"/>
</dbReference>
<organism evidence="2 3">
    <name type="scientific">Methanospirillum purgamenti</name>
    <dbReference type="NCBI Taxonomy" id="2834276"/>
    <lineage>
        <taxon>Archaea</taxon>
        <taxon>Methanobacteriati</taxon>
        <taxon>Methanobacteriota</taxon>
        <taxon>Stenosarchaea group</taxon>
        <taxon>Methanomicrobia</taxon>
        <taxon>Methanomicrobiales</taxon>
        <taxon>Methanospirillaceae</taxon>
        <taxon>Methanospirillum</taxon>
    </lineage>
</organism>
<dbReference type="PANTHER" id="PTHR37298">
    <property type="entry name" value="UPF0111 PROTEIN YKAA"/>
    <property type="match status" value="1"/>
</dbReference>
<dbReference type="Gene3D" id="1.20.58.220">
    <property type="entry name" value="Phosphate transport system protein phou homolog 2, domain 2"/>
    <property type="match status" value="1"/>
</dbReference>
<dbReference type="PANTHER" id="PTHR37298:SF1">
    <property type="entry name" value="UPF0111 PROTEIN YKAA"/>
    <property type="match status" value="1"/>
</dbReference>
<dbReference type="InterPro" id="IPR052912">
    <property type="entry name" value="UPF0111_domain"/>
</dbReference>
<dbReference type="Pfam" id="PF01865">
    <property type="entry name" value="PhoU_div"/>
    <property type="match status" value="1"/>
</dbReference>
<protein>
    <submittedName>
        <fullName evidence="2">DUF47 family protein</fullName>
    </submittedName>
</protein>
<sequence length="210" mass="24294">MRIRDIILPEDQFFLQVFREISDKTVQASAHLTELVSDLEHRTGQTCQKIHQLEHESDELLRKIFERLEESLITPLEPDEIHRLAKALDDVIDIIDWVAHQICNYQLSGSYPHLGKFAEYIAISSIEIQKGVHLLGSWDEIREIKNACATINQVWNRSSDLLSSAVTELFTMQDPIQVIKLKDIYENLEEVLQECNDVGHVLNEIVIRHT</sequence>
<reference evidence="2 3" key="1">
    <citation type="submission" date="2021-05" db="EMBL/GenBank/DDBJ databases">
        <title>A novel Methanospirillum isolate from a pyrite-forming mixed culture.</title>
        <authorList>
            <person name="Bunk B."/>
            <person name="Sproer C."/>
            <person name="Spring S."/>
            <person name="Pester M."/>
        </authorList>
    </citation>
    <scope>NUCLEOTIDE SEQUENCE [LARGE SCALE GENOMIC DNA]</scope>
    <source>
        <strain evidence="2 3">J.3.6.1-F.2.7.3</strain>
    </source>
</reference>
<evidence type="ECO:0000313" key="3">
    <source>
        <dbReference type="Proteomes" id="UP000680656"/>
    </source>
</evidence>
<keyword evidence="3" id="KW-1185">Reference proteome</keyword>
<dbReference type="InterPro" id="IPR038078">
    <property type="entry name" value="PhoU-like_sf"/>
</dbReference>
<dbReference type="AlphaFoldDB" id="A0A8E7EJ31"/>
<proteinExistence type="inferred from homology"/>
<comment type="similarity">
    <text evidence="1">Belongs to the UPF0111 family.</text>
</comment>
<gene>
    <name evidence="2" type="ORF">KHC33_11830</name>
</gene>
<name>A0A8E7EJ31_9EURY</name>
<evidence type="ECO:0000256" key="1">
    <source>
        <dbReference type="ARBA" id="ARBA00008591"/>
    </source>
</evidence>
<evidence type="ECO:0000313" key="2">
    <source>
        <dbReference type="EMBL" id="QVV88020.1"/>
    </source>
</evidence>
<accession>A0A8E7EJ31</accession>
<dbReference type="KEGG" id="mrtj:KHC33_11830"/>
<dbReference type="GeneID" id="65565776"/>